<dbReference type="AlphaFoldDB" id="A0AAV5GHY9"/>
<name>A0AAV5GHY9_9BASI</name>
<keyword evidence="3" id="KW-1185">Reference proteome</keyword>
<reference evidence="2 3" key="1">
    <citation type="submission" date="2021-12" db="EMBL/GenBank/DDBJ databases">
        <title>High titer production of polyol ester of fatty acids by Rhodotorula paludigena BS15 towards product separation-free biomass refinery.</title>
        <authorList>
            <person name="Mano J."/>
            <person name="Ono H."/>
            <person name="Tanaka T."/>
            <person name="Naito K."/>
            <person name="Sushida H."/>
            <person name="Ike M."/>
            <person name="Tokuyasu K."/>
            <person name="Kitaoka M."/>
        </authorList>
    </citation>
    <scope>NUCLEOTIDE SEQUENCE [LARGE SCALE GENOMIC DNA]</scope>
    <source>
        <strain evidence="2 3">BS15</strain>
    </source>
</reference>
<dbReference type="InterPro" id="IPR040357">
    <property type="entry name" value="Vma22/CCDC115"/>
</dbReference>
<gene>
    <name evidence="2" type="ORF">Rhopal_002070-T1</name>
</gene>
<dbReference type="GO" id="GO:0070072">
    <property type="term" value="P:vacuolar proton-transporting V-type ATPase complex assembly"/>
    <property type="evidence" value="ECO:0007669"/>
    <property type="project" value="InterPro"/>
</dbReference>
<dbReference type="GO" id="GO:1990871">
    <property type="term" value="C:Vma12-Vma22 assembly complex"/>
    <property type="evidence" value="ECO:0007669"/>
    <property type="project" value="TreeGrafter"/>
</dbReference>
<comment type="caution">
    <text evidence="2">The sequence shown here is derived from an EMBL/GenBank/DDBJ whole genome shotgun (WGS) entry which is preliminary data.</text>
</comment>
<dbReference type="Pfam" id="PF21730">
    <property type="entry name" value="Vma22_CCDC115"/>
    <property type="match status" value="1"/>
</dbReference>
<dbReference type="PANTHER" id="PTHR31996:SF2">
    <property type="entry name" value="COILED-COIL DOMAIN-CONTAINING PROTEIN 115"/>
    <property type="match status" value="1"/>
</dbReference>
<accession>A0AAV5GHY9</accession>
<dbReference type="GO" id="GO:0051082">
    <property type="term" value="F:unfolded protein binding"/>
    <property type="evidence" value="ECO:0007669"/>
    <property type="project" value="TreeGrafter"/>
</dbReference>
<proteinExistence type="predicted"/>
<evidence type="ECO:0000313" key="3">
    <source>
        <dbReference type="Proteomes" id="UP001342314"/>
    </source>
</evidence>
<protein>
    <recommendedName>
        <fullName evidence="1">Vacuolar ATPase assembly protein VMA22</fullName>
    </recommendedName>
</protein>
<organism evidence="2 3">
    <name type="scientific">Rhodotorula paludigena</name>
    <dbReference type="NCBI Taxonomy" id="86838"/>
    <lineage>
        <taxon>Eukaryota</taxon>
        <taxon>Fungi</taxon>
        <taxon>Dikarya</taxon>
        <taxon>Basidiomycota</taxon>
        <taxon>Pucciniomycotina</taxon>
        <taxon>Microbotryomycetes</taxon>
        <taxon>Sporidiobolales</taxon>
        <taxon>Sporidiobolaceae</taxon>
        <taxon>Rhodotorula</taxon>
    </lineage>
</organism>
<evidence type="ECO:0000313" key="2">
    <source>
        <dbReference type="EMBL" id="GJN89096.1"/>
    </source>
</evidence>
<dbReference type="EMBL" id="BQKY01000004">
    <property type="protein sequence ID" value="GJN89096.1"/>
    <property type="molecule type" value="Genomic_DNA"/>
</dbReference>
<dbReference type="Proteomes" id="UP001342314">
    <property type="component" value="Unassembled WGS sequence"/>
</dbReference>
<sequence length="95" mass="10512">MAPRRRPLAALRDDLDSLLEDYLSALDDYQHARTTLQQHLKDGYFDLARAKVALGPTRVGPASYDLAERASERIVLCGQLDRASRCEGGGACYLC</sequence>
<evidence type="ECO:0000256" key="1">
    <source>
        <dbReference type="ARBA" id="ARBA00093634"/>
    </source>
</evidence>
<dbReference type="PANTHER" id="PTHR31996">
    <property type="entry name" value="COILED-COIL DOMAIN-CONTAINING PROTEIN 115"/>
    <property type="match status" value="1"/>
</dbReference>